<dbReference type="GO" id="GO:0030388">
    <property type="term" value="P:fructose 1,6-bisphosphate metabolic process"/>
    <property type="evidence" value="ECO:0007669"/>
    <property type="project" value="TreeGrafter"/>
</dbReference>
<dbReference type="GO" id="GO:0003872">
    <property type="term" value="F:6-phosphofructokinase activity"/>
    <property type="evidence" value="ECO:0007669"/>
    <property type="project" value="UniProtKB-EC"/>
</dbReference>
<keyword evidence="8" id="KW-0324">Glycolysis</keyword>
<keyword evidence="5" id="KW-0479">Metal-binding</keyword>
<comment type="pathway">
    <text evidence="2">Carbohydrate degradation; glycolysis; D-glyceraldehyde 3-phosphate and glycerone phosphate from D-glucose: step 3/4.</text>
</comment>
<keyword evidence="3" id="KW-0963">Cytoplasm</keyword>
<keyword evidence="4" id="KW-0808">Transferase</keyword>
<keyword evidence="7" id="KW-0460">Magnesium</keyword>
<feature type="signal peptide" evidence="10">
    <location>
        <begin position="1"/>
        <end position="15"/>
    </location>
</feature>
<dbReference type="NCBIfam" id="NF002872">
    <property type="entry name" value="PRK03202.1"/>
    <property type="match status" value="1"/>
</dbReference>
<dbReference type="GO" id="GO:0048029">
    <property type="term" value="F:monosaccharide binding"/>
    <property type="evidence" value="ECO:0007669"/>
    <property type="project" value="TreeGrafter"/>
</dbReference>
<comment type="caution">
    <text evidence="12">The sequence shown here is derived from an EMBL/GenBank/DDBJ whole genome shotgun (WGS) entry which is preliminary data.</text>
</comment>
<sequence length="420" mass="44693">MRILLYFLLVGQTQSFTLSSSRSFHHDCHDSALSSSKSSDDENNSCSSSTRNKISRIGVLCSGGDCPSLNACLRAIYKSATQNEIEVIGLPRGFPGLLLDPPLQITCEKDTFASPMMLTKGGSKLGGSVGSDYKLIDSLSLDEKASRISAALQNLSIDGIIATGGDTSMNLISQMLQHADQDSPIPFIGIPKSIDNDIPATIYSLGFQSAVTTASQAIAAVRDTAESHRRVIVVECMGRDAGYLTLHTGIAGGADTILIPEFSFDNEKLLQHVSNVYKENQCAVIAVSEAATLPDSGKSAYYTTADGKSRLGGSAEVIARYISESLELDARHVVLGHVQRGGPPNAFDQVLASTLGAHAVKAICEGYDQKMVNWNGTGVELLSLEQVRNVPPKSIGPDYPELVAAVQMGIYCGEITKNDS</sequence>
<feature type="chain" id="PRO_5042235946" description="Phosphofructokinase domain-containing protein" evidence="10">
    <location>
        <begin position="16"/>
        <end position="420"/>
    </location>
</feature>
<evidence type="ECO:0000259" key="11">
    <source>
        <dbReference type="Pfam" id="PF00365"/>
    </source>
</evidence>
<evidence type="ECO:0000256" key="9">
    <source>
        <dbReference type="ARBA" id="ARBA00048070"/>
    </source>
</evidence>
<dbReference type="GO" id="GO:0042802">
    <property type="term" value="F:identical protein binding"/>
    <property type="evidence" value="ECO:0007669"/>
    <property type="project" value="TreeGrafter"/>
</dbReference>
<dbReference type="PRINTS" id="PR00476">
    <property type="entry name" value="PHFRCTKINASE"/>
</dbReference>
<evidence type="ECO:0000256" key="8">
    <source>
        <dbReference type="ARBA" id="ARBA00023152"/>
    </source>
</evidence>
<comment type="catalytic activity">
    <reaction evidence="9">
        <text>beta-D-fructose 6-phosphate + ATP = beta-D-fructose 1,6-bisphosphate + ADP + H(+)</text>
        <dbReference type="Rhea" id="RHEA:16109"/>
        <dbReference type="ChEBI" id="CHEBI:15378"/>
        <dbReference type="ChEBI" id="CHEBI:30616"/>
        <dbReference type="ChEBI" id="CHEBI:32966"/>
        <dbReference type="ChEBI" id="CHEBI:57634"/>
        <dbReference type="ChEBI" id="CHEBI:456216"/>
        <dbReference type="EC" id="2.7.1.11"/>
    </reaction>
</comment>
<evidence type="ECO:0000256" key="2">
    <source>
        <dbReference type="ARBA" id="ARBA00004679"/>
    </source>
</evidence>
<dbReference type="EMBL" id="BLLK01000020">
    <property type="protein sequence ID" value="GFH44679.1"/>
    <property type="molecule type" value="Genomic_DNA"/>
</dbReference>
<dbReference type="AlphaFoldDB" id="A0AAD3CFH5"/>
<evidence type="ECO:0000313" key="13">
    <source>
        <dbReference type="Proteomes" id="UP001054902"/>
    </source>
</evidence>
<dbReference type="Pfam" id="PF00365">
    <property type="entry name" value="PFK"/>
    <property type="match status" value="1"/>
</dbReference>
<dbReference type="Gene3D" id="3.40.50.460">
    <property type="entry name" value="Phosphofructokinase domain"/>
    <property type="match status" value="1"/>
</dbReference>
<keyword evidence="10" id="KW-0732">Signal</keyword>
<evidence type="ECO:0000256" key="3">
    <source>
        <dbReference type="ARBA" id="ARBA00022490"/>
    </source>
</evidence>
<dbReference type="GO" id="GO:0005945">
    <property type="term" value="C:6-phosphofructokinase complex"/>
    <property type="evidence" value="ECO:0007669"/>
    <property type="project" value="TreeGrafter"/>
</dbReference>
<comment type="cofactor">
    <cofactor evidence="1">
        <name>Mg(2+)</name>
        <dbReference type="ChEBI" id="CHEBI:18420"/>
    </cofactor>
</comment>
<evidence type="ECO:0000256" key="7">
    <source>
        <dbReference type="ARBA" id="ARBA00022842"/>
    </source>
</evidence>
<reference evidence="12 13" key="1">
    <citation type="journal article" date="2021" name="Sci. Rep.">
        <title>The genome of the diatom Chaetoceros tenuissimus carries an ancient integrated fragment of an extant virus.</title>
        <authorList>
            <person name="Hongo Y."/>
            <person name="Kimura K."/>
            <person name="Takaki Y."/>
            <person name="Yoshida Y."/>
            <person name="Baba S."/>
            <person name="Kobayashi G."/>
            <person name="Nagasaki K."/>
            <person name="Hano T."/>
            <person name="Tomaru Y."/>
        </authorList>
    </citation>
    <scope>NUCLEOTIDE SEQUENCE [LARGE SCALE GENOMIC DNA]</scope>
    <source>
        <strain evidence="12 13">NIES-3715</strain>
    </source>
</reference>
<evidence type="ECO:0000313" key="12">
    <source>
        <dbReference type="EMBL" id="GFH44679.1"/>
    </source>
</evidence>
<dbReference type="GO" id="GO:0016208">
    <property type="term" value="F:AMP binding"/>
    <property type="evidence" value="ECO:0007669"/>
    <property type="project" value="TreeGrafter"/>
</dbReference>
<dbReference type="PANTHER" id="PTHR13697:SF52">
    <property type="entry name" value="ATP-DEPENDENT 6-PHOSPHOFRUCTOKINASE 3"/>
    <property type="match status" value="1"/>
</dbReference>
<dbReference type="GO" id="GO:0061621">
    <property type="term" value="P:canonical glycolysis"/>
    <property type="evidence" value="ECO:0007669"/>
    <property type="project" value="TreeGrafter"/>
</dbReference>
<keyword evidence="13" id="KW-1185">Reference proteome</keyword>
<keyword evidence="6" id="KW-0418">Kinase</keyword>
<dbReference type="InterPro" id="IPR022953">
    <property type="entry name" value="ATP_PFK"/>
</dbReference>
<evidence type="ECO:0000256" key="4">
    <source>
        <dbReference type="ARBA" id="ARBA00022679"/>
    </source>
</evidence>
<feature type="domain" description="Phosphofructokinase" evidence="11">
    <location>
        <begin position="56"/>
        <end position="363"/>
    </location>
</feature>
<gene>
    <name evidence="12" type="ORF">CTEN210_01153</name>
</gene>
<accession>A0AAD3CFH5</accession>
<dbReference type="Proteomes" id="UP001054902">
    <property type="component" value="Unassembled WGS sequence"/>
</dbReference>
<dbReference type="GO" id="GO:0005524">
    <property type="term" value="F:ATP binding"/>
    <property type="evidence" value="ECO:0007669"/>
    <property type="project" value="TreeGrafter"/>
</dbReference>
<dbReference type="Gene3D" id="3.40.50.450">
    <property type="match status" value="1"/>
</dbReference>
<dbReference type="SUPFAM" id="SSF53784">
    <property type="entry name" value="Phosphofructokinase"/>
    <property type="match status" value="1"/>
</dbReference>
<name>A0AAD3CFH5_9STRA</name>
<dbReference type="InterPro" id="IPR035966">
    <property type="entry name" value="PKF_sf"/>
</dbReference>
<evidence type="ECO:0000256" key="6">
    <source>
        <dbReference type="ARBA" id="ARBA00022777"/>
    </source>
</evidence>
<dbReference type="GO" id="GO:0070095">
    <property type="term" value="F:fructose-6-phosphate binding"/>
    <property type="evidence" value="ECO:0007669"/>
    <property type="project" value="TreeGrafter"/>
</dbReference>
<organism evidence="12 13">
    <name type="scientific">Chaetoceros tenuissimus</name>
    <dbReference type="NCBI Taxonomy" id="426638"/>
    <lineage>
        <taxon>Eukaryota</taxon>
        <taxon>Sar</taxon>
        <taxon>Stramenopiles</taxon>
        <taxon>Ochrophyta</taxon>
        <taxon>Bacillariophyta</taxon>
        <taxon>Coscinodiscophyceae</taxon>
        <taxon>Chaetocerotophycidae</taxon>
        <taxon>Chaetocerotales</taxon>
        <taxon>Chaetocerotaceae</taxon>
        <taxon>Chaetoceros</taxon>
    </lineage>
</organism>
<evidence type="ECO:0000256" key="10">
    <source>
        <dbReference type="SAM" id="SignalP"/>
    </source>
</evidence>
<proteinExistence type="predicted"/>
<dbReference type="GO" id="GO:0006002">
    <property type="term" value="P:fructose 6-phosphate metabolic process"/>
    <property type="evidence" value="ECO:0007669"/>
    <property type="project" value="InterPro"/>
</dbReference>
<dbReference type="PANTHER" id="PTHR13697">
    <property type="entry name" value="PHOSPHOFRUCTOKINASE"/>
    <property type="match status" value="1"/>
</dbReference>
<protein>
    <recommendedName>
        <fullName evidence="11">Phosphofructokinase domain-containing protein</fullName>
    </recommendedName>
</protein>
<dbReference type="InterPro" id="IPR000023">
    <property type="entry name" value="Phosphofructokinase_dom"/>
</dbReference>
<dbReference type="GO" id="GO:0046872">
    <property type="term" value="F:metal ion binding"/>
    <property type="evidence" value="ECO:0007669"/>
    <property type="project" value="UniProtKB-KW"/>
</dbReference>
<evidence type="ECO:0000256" key="1">
    <source>
        <dbReference type="ARBA" id="ARBA00001946"/>
    </source>
</evidence>
<evidence type="ECO:0000256" key="5">
    <source>
        <dbReference type="ARBA" id="ARBA00022723"/>
    </source>
</evidence>